<feature type="region of interest" description="Disordered" evidence="1">
    <location>
        <begin position="443"/>
        <end position="513"/>
    </location>
</feature>
<feature type="region of interest" description="Disordered" evidence="1">
    <location>
        <begin position="33"/>
        <end position="76"/>
    </location>
</feature>
<reference evidence="2 3" key="1">
    <citation type="journal article" date="2022" name="Nat. Plants">
        <title>Genomes of leafy and leafless Platanthera orchids illuminate the evolution of mycoheterotrophy.</title>
        <authorList>
            <person name="Li M.H."/>
            <person name="Liu K.W."/>
            <person name="Li Z."/>
            <person name="Lu H.C."/>
            <person name="Ye Q.L."/>
            <person name="Zhang D."/>
            <person name="Wang J.Y."/>
            <person name="Li Y.F."/>
            <person name="Zhong Z.M."/>
            <person name="Liu X."/>
            <person name="Yu X."/>
            <person name="Liu D.K."/>
            <person name="Tu X.D."/>
            <person name="Liu B."/>
            <person name="Hao Y."/>
            <person name="Liao X.Y."/>
            <person name="Jiang Y.T."/>
            <person name="Sun W.H."/>
            <person name="Chen J."/>
            <person name="Chen Y.Q."/>
            <person name="Ai Y."/>
            <person name="Zhai J.W."/>
            <person name="Wu S.S."/>
            <person name="Zhou Z."/>
            <person name="Hsiao Y.Y."/>
            <person name="Wu W.L."/>
            <person name="Chen Y.Y."/>
            <person name="Lin Y.F."/>
            <person name="Hsu J.L."/>
            <person name="Li C.Y."/>
            <person name="Wang Z.W."/>
            <person name="Zhao X."/>
            <person name="Zhong W.Y."/>
            <person name="Ma X.K."/>
            <person name="Ma L."/>
            <person name="Huang J."/>
            <person name="Chen G.Z."/>
            <person name="Huang M.Z."/>
            <person name="Huang L."/>
            <person name="Peng D.H."/>
            <person name="Luo Y.B."/>
            <person name="Zou S.Q."/>
            <person name="Chen S.P."/>
            <person name="Lan S."/>
            <person name="Tsai W.C."/>
            <person name="Van de Peer Y."/>
            <person name="Liu Z.J."/>
        </authorList>
    </citation>
    <scope>NUCLEOTIDE SEQUENCE [LARGE SCALE GENOMIC DNA]</scope>
    <source>
        <strain evidence="2">Lor287</strain>
    </source>
</reference>
<sequence>MATILPHSPPPPSLLLRRSSYHSLYKYLPINSPSQKGVAIRPSSSPREPPPLVAEDSSSPSDNPASIEPDSLDRIKDSPDLRSVTMSVAFVGVVEHFRSSCFSHWVSPRIRTKRRLTAGIPFGGAYEEIVGGDPEGGYSLLFLVQKKELREGERGRNPVWVNLCISLCLCACSVFHLFTALFGFLLLGAPDFLQLCAFVYICSSNGYFVSRKRWVIKISKKKYGESSIDAMSCTWIKVRPYVPEFQTFQHDMQQEMAKLSEQQQRTFSSNMDFYKEFCEFRDLMTAFVKNPCSPESPSPVQPVFDVGGPLASSQIGSPAPWQIGFCPPTLRGRRRRQTVGTGGGRPRLESLRFPPFPMARRVQTLLPVIWLPAMRRRFPQMECSKRWAKRSLSRIGDTAYTLDLPSSSRLHPNKPDQQVIVQWKGLDPADSSWERRDVVDLQVRTPANSPTTNPNSTIFPSTGSSTTHHGSEPDDFTEPPPLPDDLLPAAHARSSAQQPIMDQFTPAAPVDTS</sequence>
<keyword evidence="3" id="KW-1185">Reference proteome</keyword>
<evidence type="ECO:0000256" key="1">
    <source>
        <dbReference type="SAM" id="MobiDB-lite"/>
    </source>
</evidence>
<evidence type="ECO:0000313" key="2">
    <source>
        <dbReference type="EMBL" id="KAK8954269.1"/>
    </source>
</evidence>
<feature type="region of interest" description="Disordered" evidence="1">
    <location>
        <begin position="333"/>
        <end position="352"/>
    </location>
</feature>
<evidence type="ECO:0008006" key="4">
    <source>
        <dbReference type="Google" id="ProtNLM"/>
    </source>
</evidence>
<dbReference type="Proteomes" id="UP001418222">
    <property type="component" value="Unassembled WGS sequence"/>
</dbReference>
<gene>
    <name evidence="2" type="ORF">KSP39_PZI001765</name>
</gene>
<feature type="compositionally biased region" description="Polar residues" evidence="1">
    <location>
        <begin position="445"/>
        <end position="460"/>
    </location>
</feature>
<evidence type="ECO:0000313" key="3">
    <source>
        <dbReference type="Proteomes" id="UP001418222"/>
    </source>
</evidence>
<protein>
    <recommendedName>
        <fullName evidence="4">Chromo domain-containing protein</fullName>
    </recommendedName>
</protein>
<comment type="caution">
    <text evidence="2">The sequence shown here is derived from an EMBL/GenBank/DDBJ whole genome shotgun (WGS) entry which is preliminary data.</text>
</comment>
<accession>A0AAP0BXU0</accession>
<dbReference type="AlphaFoldDB" id="A0AAP0BXU0"/>
<proteinExistence type="predicted"/>
<organism evidence="2 3">
    <name type="scientific">Platanthera zijinensis</name>
    <dbReference type="NCBI Taxonomy" id="2320716"/>
    <lineage>
        <taxon>Eukaryota</taxon>
        <taxon>Viridiplantae</taxon>
        <taxon>Streptophyta</taxon>
        <taxon>Embryophyta</taxon>
        <taxon>Tracheophyta</taxon>
        <taxon>Spermatophyta</taxon>
        <taxon>Magnoliopsida</taxon>
        <taxon>Liliopsida</taxon>
        <taxon>Asparagales</taxon>
        <taxon>Orchidaceae</taxon>
        <taxon>Orchidoideae</taxon>
        <taxon>Orchideae</taxon>
        <taxon>Orchidinae</taxon>
        <taxon>Platanthera</taxon>
    </lineage>
</organism>
<name>A0AAP0BXU0_9ASPA</name>
<dbReference type="EMBL" id="JBBWWQ010000002">
    <property type="protein sequence ID" value="KAK8954269.1"/>
    <property type="molecule type" value="Genomic_DNA"/>
</dbReference>